<keyword evidence="13" id="KW-0226">DNA condensation</keyword>
<dbReference type="Gene3D" id="3.30.70.1620">
    <property type="match status" value="1"/>
</dbReference>
<evidence type="ECO:0000256" key="15">
    <source>
        <dbReference type="ARBA" id="ARBA00023306"/>
    </source>
</evidence>
<dbReference type="SUPFAM" id="SSF57997">
    <property type="entry name" value="Tropomyosin"/>
    <property type="match status" value="1"/>
</dbReference>
<dbReference type="FunFam" id="3.30.70.1620:FF:000005">
    <property type="entry name" value="Structural maintenance of chromosomes 2"/>
    <property type="match status" value="1"/>
</dbReference>
<keyword evidence="10" id="KW-0067">ATP-binding</keyword>
<dbReference type="GO" id="GO:0016887">
    <property type="term" value="F:ATP hydrolysis activity"/>
    <property type="evidence" value="ECO:0007669"/>
    <property type="project" value="InterPro"/>
</dbReference>
<proteinExistence type="inferred from homology"/>
<dbReference type="GeneTree" id="ENSGT00550000074857"/>
<dbReference type="InterPro" id="IPR010935">
    <property type="entry name" value="SMC_hinge"/>
</dbReference>
<feature type="coiled-coil region" evidence="18">
    <location>
        <begin position="246"/>
        <end position="365"/>
    </location>
</feature>
<keyword evidence="5" id="KW-0158">Chromosome</keyword>
<evidence type="ECO:0000256" key="11">
    <source>
        <dbReference type="ARBA" id="ARBA00022990"/>
    </source>
</evidence>
<organism evidence="20 21">
    <name type="scientific">Equus caballus</name>
    <name type="common">Horse</name>
    <dbReference type="NCBI Taxonomy" id="9796"/>
    <lineage>
        <taxon>Eukaryota</taxon>
        <taxon>Metazoa</taxon>
        <taxon>Chordata</taxon>
        <taxon>Craniata</taxon>
        <taxon>Vertebrata</taxon>
        <taxon>Euteleostomi</taxon>
        <taxon>Mammalia</taxon>
        <taxon>Eutheria</taxon>
        <taxon>Laurasiatheria</taxon>
        <taxon>Perissodactyla</taxon>
        <taxon>Equidae</taxon>
        <taxon>Equus</taxon>
    </lineage>
</organism>
<keyword evidence="9" id="KW-0498">Mitosis</keyword>
<protein>
    <recommendedName>
        <fullName evidence="17">Structural maintenance of chromosomes protein</fullName>
    </recommendedName>
</protein>
<sequence>MHIKSIVLEGFKSYAQRTEVNGFDPLFNAITGLNGSGKSNILDSICFLLGISNLSQVRASNLQDLVYKNGQAGITKASVSITFDNSDKKQSPLGFEVHDEITVTRQVVIGGRNKYLINGVNANNTRVQDLFCSVGLNVNNPHFLIMQGRITKVLNMKPPEILSMIEEAAGTRMYEYKKIAAQKTIEKKEAKLKEIKTILEEEITPTIQKLKEERSSYLEYQKVMREIEHLSRLYIAYQFLLAEDTKERSAEELKEMQDKIVKLQEELSENDKKIKALSHEIEELEERKDKEIGGILRSLEDALAEAQRVNTKSQSAFDLKKKNLASEENKRKELEKNMVEDSKTLAAKEKEVKSISDGLNALQEASNKDAEALAAAQQHFNAVSAGLSSNEDGAEATLAGQMMACKNDISKAQTEAKQAQMKLKHAQQELKTKQAVVKKMDSGYRKDQEALEAVKKLKEKLEAEMKKLNYEELGFSLLTIYCSENKEENLLEKRRQLSRDISRLKETYEALLARFPNLRFAYRDPEKNWNRNCVKGLVASLISVKDASATTALELVAGERLYNVVVDTEVTGKKLLEKGELKRRYTIIPLNKISARCIAPETLRVAQNLVGPDNVHVALSLVEYKPELQKAMEFVFGTTFVCDNMDNAKKVAFDKRIMTRTVTLGGEVFDPHGTLSGGARSQAASILNKFQELKDVQDELRTKENELQALEEELAGLKNTAEKYRQLKQQWEMKTEEADLLQTKLQQSSYHKQQEELDALKKIIEESQETLKNTEEIKKKAEEKYEVLENKMKNAEAEREKELKDAQKKLDCAKTKADASSKKMKEKQQEVEAITLELEELKREHASYKQQLEAVNEAIKSYEGQIEVMAAEVAKNKESVKKAQEEVTKQKEVITAQDNVVKAKYAEVAKYKEQNNDSQLKIKELDHNISKHKREAEDAAAKVSKMLKDNDWINAEKHLFGQPNSAYDFKTNNPKEAGQRLQKLQEMKEKLGRNVNMRAMNVLTEAEERYNDLTKKKRIVENDKSKILATIEDLDRKKNQALNIAWQKVNKDFGSIFSTLLPGANAMLAPPEGQTVLDGLEFKVALGNTWKENLTELSGGQRSLVALSLILSMLLFKPAPIYILDEVDAALDLSHTQNIGQMLRTHFTHSQFIVVSLKEGMFNNANVLFKTKFVDGVSTVARFTQCQNGKIPNETKSKAKGPK</sequence>
<dbReference type="FunFam" id="3.40.50.300:FF:000385">
    <property type="entry name" value="Structural maintenance of chromosomes 2"/>
    <property type="match status" value="1"/>
</dbReference>
<dbReference type="GO" id="GO:0000796">
    <property type="term" value="C:condensin complex"/>
    <property type="evidence" value="ECO:0000318"/>
    <property type="project" value="GO_Central"/>
</dbReference>
<dbReference type="GO" id="GO:0005737">
    <property type="term" value="C:cytoplasm"/>
    <property type="evidence" value="ECO:0007669"/>
    <property type="project" value="UniProtKB-SubCell"/>
</dbReference>
<dbReference type="Gene3D" id="1.20.1060.20">
    <property type="match status" value="1"/>
</dbReference>
<evidence type="ECO:0000256" key="4">
    <source>
        <dbReference type="ARBA" id="ARBA00005231"/>
    </source>
</evidence>
<feature type="domain" description="SMC hinge" evidence="19">
    <location>
        <begin position="532"/>
        <end position="652"/>
    </location>
</feature>
<keyword evidence="21" id="KW-1185">Reference proteome</keyword>
<dbReference type="GO" id="GO:0000228">
    <property type="term" value="C:nuclear chromosome"/>
    <property type="evidence" value="ECO:0007669"/>
    <property type="project" value="UniProtKB-ARBA"/>
</dbReference>
<dbReference type="SMART" id="SM00968">
    <property type="entry name" value="SMC_hinge"/>
    <property type="match status" value="1"/>
</dbReference>
<evidence type="ECO:0000256" key="7">
    <source>
        <dbReference type="ARBA" id="ARBA00022618"/>
    </source>
</evidence>
<dbReference type="GO" id="GO:0000785">
    <property type="term" value="C:chromatin"/>
    <property type="evidence" value="ECO:0000318"/>
    <property type="project" value="GO_Central"/>
</dbReference>
<evidence type="ECO:0000313" key="21">
    <source>
        <dbReference type="Proteomes" id="UP000002281"/>
    </source>
</evidence>
<evidence type="ECO:0000256" key="2">
    <source>
        <dbReference type="ARBA" id="ARBA00004286"/>
    </source>
</evidence>
<evidence type="ECO:0000256" key="6">
    <source>
        <dbReference type="ARBA" id="ARBA00022490"/>
    </source>
</evidence>
<dbReference type="Proteomes" id="UP000002281">
    <property type="component" value="Chromosome 25"/>
</dbReference>
<dbReference type="Ensembl" id="ENSECAT00000105529.1">
    <property type="protein sequence ID" value="ENSECAP00000068205.1"/>
    <property type="gene ID" value="ENSECAG00000018650.4"/>
</dbReference>
<keyword evidence="15" id="KW-0131">Cell cycle</keyword>
<dbReference type="GO" id="GO:0005524">
    <property type="term" value="F:ATP binding"/>
    <property type="evidence" value="ECO:0007669"/>
    <property type="project" value="UniProtKB-KW"/>
</dbReference>
<reference evidence="20" key="2">
    <citation type="submission" date="2025-08" db="UniProtKB">
        <authorList>
            <consortium name="Ensembl"/>
        </authorList>
    </citation>
    <scope>IDENTIFICATION</scope>
    <source>
        <strain evidence="20">Thoroughbred</strain>
    </source>
</reference>
<dbReference type="FunFam" id="3.40.50.300:FF:000278">
    <property type="entry name" value="Structural maintenance of chromosomes 2"/>
    <property type="match status" value="1"/>
</dbReference>
<dbReference type="PIRSF" id="PIRSF005719">
    <property type="entry name" value="SMC"/>
    <property type="match status" value="1"/>
</dbReference>
<evidence type="ECO:0000256" key="9">
    <source>
        <dbReference type="ARBA" id="ARBA00022776"/>
    </source>
</evidence>
<comment type="similarity">
    <text evidence="4">Belongs to the SMC family. SMC2 subfamily.</text>
</comment>
<evidence type="ECO:0000256" key="10">
    <source>
        <dbReference type="ARBA" id="ARBA00022840"/>
    </source>
</evidence>
<evidence type="ECO:0000256" key="14">
    <source>
        <dbReference type="ARBA" id="ARBA00023242"/>
    </source>
</evidence>
<evidence type="ECO:0000256" key="13">
    <source>
        <dbReference type="ARBA" id="ARBA00023067"/>
    </source>
</evidence>
<dbReference type="GO" id="GO:0007076">
    <property type="term" value="P:mitotic chromosome condensation"/>
    <property type="evidence" value="ECO:0000318"/>
    <property type="project" value="GO_Central"/>
</dbReference>
<evidence type="ECO:0000256" key="5">
    <source>
        <dbReference type="ARBA" id="ARBA00022454"/>
    </source>
</evidence>
<keyword evidence="11" id="KW-0007">Acetylation</keyword>
<accession>A0A9L0RWM1</accession>
<dbReference type="FunFam" id="1.20.1060.20:FF:000005">
    <property type="entry name" value="Structural maintenance of chromosomes 2"/>
    <property type="match status" value="1"/>
</dbReference>
<dbReference type="InterPro" id="IPR036277">
    <property type="entry name" value="SMC_hinge_sf"/>
</dbReference>
<evidence type="ECO:0000256" key="8">
    <source>
        <dbReference type="ARBA" id="ARBA00022741"/>
    </source>
</evidence>
<dbReference type="AlphaFoldDB" id="A0A9L0RWM1"/>
<dbReference type="InterPro" id="IPR027120">
    <property type="entry name" value="Smc2_ABC"/>
</dbReference>
<dbReference type="PANTHER" id="PTHR43977">
    <property type="entry name" value="STRUCTURAL MAINTENANCE OF CHROMOSOMES PROTEIN 3"/>
    <property type="match status" value="1"/>
</dbReference>
<evidence type="ECO:0000256" key="17">
    <source>
        <dbReference type="PIRNR" id="PIRNR005719"/>
    </source>
</evidence>
<keyword evidence="8" id="KW-0547">Nucleotide-binding</keyword>
<evidence type="ECO:0000313" key="20">
    <source>
        <dbReference type="Ensembl" id="ENSECAP00000068205.1"/>
    </source>
</evidence>
<dbReference type="Pfam" id="PF06470">
    <property type="entry name" value="SMC_hinge"/>
    <property type="match status" value="1"/>
</dbReference>
<keyword evidence="14 17" id="KW-0539">Nucleus</keyword>
<reference evidence="20 21" key="1">
    <citation type="journal article" date="2009" name="Science">
        <title>Genome sequence, comparative analysis, and population genetics of the domestic horse.</title>
        <authorList>
            <consortium name="Broad Institute Genome Sequencing Platform"/>
            <consortium name="Broad Institute Whole Genome Assembly Team"/>
            <person name="Wade C.M."/>
            <person name="Giulotto E."/>
            <person name="Sigurdsson S."/>
            <person name="Zoli M."/>
            <person name="Gnerre S."/>
            <person name="Imsland F."/>
            <person name="Lear T.L."/>
            <person name="Adelson D.L."/>
            <person name="Bailey E."/>
            <person name="Bellone R.R."/>
            <person name="Bloecker H."/>
            <person name="Distl O."/>
            <person name="Edgar R.C."/>
            <person name="Garber M."/>
            <person name="Leeb T."/>
            <person name="Mauceli E."/>
            <person name="MacLeod J.N."/>
            <person name="Penedo M.C.T."/>
            <person name="Raison J.M."/>
            <person name="Sharpe T."/>
            <person name="Vogel J."/>
            <person name="Andersson L."/>
            <person name="Antczak D.F."/>
            <person name="Biagi T."/>
            <person name="Binns M.M."/>
            <person name="Chowdhary B.P."/>
            <person name="Coleman S.J."/>
            <person name="Della Valle G."/>
            <person name="Fryc S."/>
            <person name="Guerin G."/>
            <person name="Hasegawa T."/>
            <person name="Hill E.W."/>
            <person name="Jurka J."/>
            <person name="Kiialainen A."/>
            <person name="Lindgren G."/>
            <person name="Liu J."/>
            <person name="Magnani E."/>
            <person name="Mickelson J.R."/>
            <person name="Murray J."/>
            <person name="Nergadze S.G."/>
            <person name="Onofrio R."/>
            <person name="Pedroni S."/>
            <person name="Piras M.F."/>
            <person name="Raudsepp T."/>
            <person name="Rocchi M."/>
            <person name="Roeed K.H."/>
            <person name="Ryder O.A."/>
            <person name="Searle S."/>
            <person name="Skow L."/>
            <person name="Swinburne J.E."/>
            <person name="Syvaenen A.C."/>
            <person name="Tozaki T."/>
            <person name="Valberg S.J."/>
            <person name="Vaudin M."/>
            <person name="White J.R."/>
            <person name="Zody M.C."/>
            <person name="Lander E.S."/>
            <person name="Lindblad-Toh K."/>
        </authorList>
    </citation>
    <scope>NUCLEOTIDE SEQUENCE [LARGE SCALE GENOMIC DNA]</scope>
    <source>
        <strain evidence="20 21">Thoroughbred</strain>
    </source>
</reference>
<dbReference type="InterPro" id="IPR003395">
    <property type="entry name" value="RecF/RecN/SMC_N"/>
</dbReference>
<dbReference type="GO" id="GO:0000793">
    <property type="term" value="C:condensed chromosome"/>
    <property type="evidence" value="ECO:0000318"/>
    <property type="project" value="GO_Central"/>
</dbReference>
<comment type="function">
    <text evidence="16">Central component of the condensin complex, a complex required for conversion of interphase chromatin into mitotic-like condense chromosomes. The condensin complex probably introduces positive supercoils into relaxed DNA in the presence of type I topoisomerases and converts nicked DNA into positive knotted forms in the presence of type II topoisomerases.</text>
</comment>
<keyword evidence="12 18" id="KW-0175">Coiled coil</keyword>
<evidence type="ECO:0000256" key="1">
    <source>
        <dbReference type="ARBA" id="ARBA00004123"/>
    </source>
</evidence>
<dbReference type="Pfam" id="PF02463">
    <property type="entry name" value="SMC_N"/>
    <property type="match status" value="2"/>
</dbReference>
<dbReference type="SUPFAM" id="SSF52540">
    <property type="entry name" value="P-loop containing nucleoside triphosphate hydrolases"/>
    <property type="match status" value="1"/>
</dbReference>
<dbReference type="InterPro" id="IPR024704">
    <property type="entry name" value="SMC"/>
</dbReference>
<dbReference type="SUPFAM" id="SSF75553">
    <property type="entry name" value="Smc hinge domain"/>
    <property type="match status" value="1"/>
</dbReference>
<reference evidence="20" key="3">
    <citation type="submission" date="2025-09" db="UniProtKB">
        <authorList>
            <consortium name="Ensembl"/>
        </authorList>
    </citation>
    <scope>IDENTIFICATION</scope>
    <source>
        <strain evidence="20">Thoroughbred</strain>
    </source>
</reference>
<keyword evidence="7" id="KW-0132">Cell division</keyword>
<feature type="coiled-coil region" evidence="18">
    <location>
        <begin position="402"/>
        <end position="514"/>
    </location>
</feature>
<evidence type="ECO:0000256" key="12">
    <source>
        <dbReference type="ARBA" id="ARBA00023054"/>
    </source>
</evidence>
<feature type="coiled-coil region" evidence="18">
    <location>
        <begin position="996"/>
        <end position="1023"/>
    </location>
</feature>
<evidence type="ECO:0000256" key="18">
    <source>
        <dbReference type="SAM" id="Coils"/>
    </source>
</evidence>
<name>A0A9L0RWM1_HORSE</name>
<dbReference type="InterPro" id="IPR027417">
    <property type="entry name" value="P-loop_NTPase"/>
</dbReference>
<dbReference type="GO" id="GO:0051301">
    <property type="term" value="P:cell division"/>
    <property type="evidence" value="ECO:0007669"/>
    <property type="project" value="UniProtKB-KW"/>
</dbReference>
<feature type="coiled-coil region" evidence="18">
    <location>
        <begin position="686"/>
        <end position="949"/>
    </location>
</feature>
<dbReference type="GO" id="GO:0003682">
    <property type="term" value="F:chromatin binding"/>
    <property type="evidence" value="ECO:0000318"/>
    <property type="project" value="GO_Central"/>
</dbReference>
<evidence type="ECO:0000256" key="16">
    <source>
        <dbReference type="ARBA" id="ARBA00058936"/>
    </source>
</evidence>
<dbReference type="CDD" id="cd03273">
    <property type="entry name" value="ABC_SMC2_euk"/>
    <property type="match status" value="1"/>
</dbReference>
<comment type="subcellular location">
    <subcellularLocation>
        <location evidence="2">Chromosome</location>
    </subcellularLocation>
    <subcellularLocation>
        <location evidence="3">Cytoplasm</location>
    </subcellularLocation>
    <subcellularLocation>
        <location evidence="1 17">Nucleus</location>
    </subcellularLocation>
</comment>
<dbReference type="Gene3D" id="3.40.50.300">
    <property type="entry name" value="P-loop containing nucleotide triphosphate hydrolases"/>
    <property type="match status" value="2"/>
</dbReference>
<keyword evidence="6" id="KW-0963">Cytoplasm</keyword>
<evidence type="ECO:0000259" key="19">
    <source>
        <dbReference type="SMART" id="SM00968"/>
    </source>
</evidence>
<evidence type="ECO:0000256" key="3">
    <source>
        <dbReference type="ARBA" id="ARBA00004496"/>
    </source>
</evidence>